<dbReference type="EMBL" id="JAPEUR010000038">
    <property type="protein sequence ID" value="KAJ4326677.1"/>
    <property type="molecule type" value="Genomic_DNA"/>
</dbReference>
<proteinExistence type="predicted"/>
<sequence length="165" mass="18418">MEILGAVASSVALGQAIGAGRHIIRLVHEIPEIQHEFNELKQDASHSFQYPYTCVLTLVQISLITAMLDDVQKGIGIWGPGSTPGTTGEMLLERTAQRLEEINNELQSFVKHCGKESTDNTVKAKKRKWIMQSDKLQKLREKAMDAKMNLHFALSSQSRSLVCEQ</sequence>
<protein>
    <recommendedName>
        <fullName evidence="3">Fungal N-terminal domain-containing protein</fullName>
    </recommendedName>
</protein>
<organism evidence="1 2">
    <name type="scientific">Fusarium piperis</name>
    <dbReference type="NCBI Taxonomy" id="1435070"/>
    <lineage>
        <taxon>Eukaryota</taxon>
        <taxon>Fungi</taxon>
        <taxon>Dikarya</taxon>
        <taxon>Ascomycota</taxon>
        <taxon>Pezizomycotina</taxon>
        <taxon>Sordariomycetes</taxon>
        <taxon>Hypocreomycetidae</taxon>
        <taxon>Hypocreales</taxon>
        <taxon>Nectriaceae</taxon>
        <taxon>Fusarium</taxon>
        <taxon>Fusarium solani species complex</taxon>
    </lineage>
</organism>
<dbReference type="AlphaFoldDB" id="A0A9W8WIF6"/>
<reference evidence="1" key="1">
    <citation type="submission" date="2022-10" db="EMBL/GenBank/DDBJ databases">
        <title>Tapping the CABI collections for fungal endophytes: first genome assemblies for Collariella, Neodidymelliopsis, Ascochyta clinopodiicola, Didymella pomorum, Didymosphaeria variabile, Neocosmospora piperis and Neocucurbitaria cava.</title>
        <authorList>
            <person name="Hill R."/>
        </authorList>
    </citation>
    <scope>NUCLEOTIDE SEQUENCE</scope>
    <source>
        <strain evidence="1">IMI 366586</strain>
    </source>
</reference>
<comment type="caution">
    <text evidence="1">The sequence shown here is derived from an EMBL/GenBank/DDBJ whole genome shotgun (WGS) entry which is preliminary data.</text>
</comment>
<evidence type="ECO:0008006" key="3">
    <source>
        <dbReference type="Google" id="ProtNLM"/>
    </source>
</evidence>
<dbReference type="Proteomes" id="UP001140502">
    <property type="component" value="Unassembled WGS sequence"/>
</dbReference>
<evidence type="ECO:0000313" key="1">
    <source>
        <dbReference type="EMBL" id="KAJ4326677.1"/>
    </source>
</evidence>
<evidence type="ECO:0000313" key="2">
    <source>
        <dbReference type="Proteomes" id="UP001140502"/>
    </source>
</evidence>
<accession>A0A9W8WIF6</accession>
<gene>
    <name evidence="1" type="ORF">N0V84_002903</name>
</gene>
<keyword evidence="2" id="KW-1185">Reference proteome</keyword>
<name>A0A9W8WIF6_9HYPO</name>
<dbReference type="OrthoDB" id="7464126at2759"/>